<sequence length="1356" mass="146297">MPGGAPMMNAYANPNTSAPPSTDALLSQQLAALENQKKELASLEFWRGSSPGGSSVIPSSLSEQQNGTKNNGLDSFWARSGVSPATSGRSRAIHGGGGMPPYAISSASMSLYQAAPRSAAKIAPRGFGSSSATKPRTPSTGLGMGRMGPPSPILSPDSFLGSSTKKLVIKPGALTPKPKMRLLLTNHSNNDSSSTPAAANNGGSASMDQRIRQPSPSMVDTTSALASSASTNGFTSPSPLATTINNGNAPSPVQTPKSHDGTQTPASQHESSTKTPSTTGNSNSTYAYEFYRQVVGSPENGTTESPAVTKNRNGSSSISMGEEDSKSVPKLTKGGYSLMPSPDKLREMSEADLAAVSGFVVMREGYGSVAWDGAVDVRGIDLDAVVTIEARDVAVYDAAELSGTKPPVGSKLNRPAVLTMYNIFPKEGPSAPTEAKEKLKRKITRATTKMGAEFLSFDFDTGVWKFRVAHFSRYKLDDSDDEEEEEDRTRNDDETMSPESQLNAGSSPVVGGRSRMRFDDDTMSESSMGLTSEASASLMGGTDSSVMEAAEDAYMNILEDEMMALPSSLERGSELIDSDSQMVEKDSADDDLFVDEGVSTSNYTARVPFPIPKTSSLGSTNQTGICARLAAKCGVSSSTSSDFDFGMRMGRSCRVGWRPDGSFIHLQKIETNKESTGTPLDGRHVLMQSRPVLYEPSGSSTPSDSKIARDLNLLETHLAHSDKTTTKNMDCPLFSLPKCLGTEGGTLGSYKKLCRLVDDYAAGAEQPSSSEDDPEEFLVVSRAFSLLFSLYGQEDDGFEGQNTDAHSQLLSFDDRMSPLDGKLDLASSECRVEALAAWLCDAASHDVMRDVAAAENRHDISAAIFIALAGGDMARASSIAADNRYLRLSSLLTSTGPNEIIDIANQIQLWHDAGAESFVPAGLMRLFTLMSQDIAVENAIFTSGNKSAKSAMDWRRRMCMRFLCAGDSDLSLAVDKYDADVKDEAAPFPYPRYIQDPYHSMNIDACHDPCLLYRLLSLRTSDSKNEMITSQSLSKVICPTGYTSAEHDFSASFHLASTIAALGCSTPLTSLEEAMLVDSYVIQLVSTGRWEWAVYILLCNLNSWNSDSINAQCRIMKARDLVMRNFTNNKSTRVFLGERIGIPLDWLEEASAARCAYLFDDSGTIKHLLAYSSTDACKAIEERLLPNLLFKGRGAAQQYMKLMNEIVSDDEFSIGVVIYDFLRVSEDVRNLSRLSKDECNHRMAEINDLYAEARDLQTAIFDMEKASMLTRDVRVSGMVSRESFLAEASWGISFLTQQLQALKQGYSLLEDQRVIGSSGMTGLKTASQLAFLNRGGNDANIVSSSLLMEHALIGVA</sequence>
<dbReference type="PROSITE" id="PS51434">
    <property type="entry name" value="NUP_C"/>
    <property type="match status" value="1"/>
</dbReference>
<feature type="region of interest" description="Disordered" evidence="10">
    <location>
        <begin position="45"/>
        <end position="95"/>
    </location>
</feature>
<feature type="compositionally biased region" description="Low complexity" evidence="10">
    <location>
        <begin position="48"/>
        <end position="62"/>
    </location>
</feature>
<organism evidence="12">
    <name type="scientific">Attheya septentrionalis</name>
    <dbReference type="NCBI Taxonomy" id="420275"/>
    <lineage>
        <taxon>Eukaryota</taxon>
        <taxon>Sar</taxon>
        <taxon>Stramenopiles</taxon>
        <taxon>Ochrophyta</taxon>
        <taxon>Bacillariophyta</taxon>
        <taxon>Coscinodiscophyceae</taxon>
        <taxon>Chaetocerotophycidae</taxon>
        <taxon>Chaetocerotales</taxon>
        <taxon>Attheyaceae</taxon>
        <taxon>Attheya</taxon>
    </lineage>
</organism>
<dbReference type="Pfam" id="PF12110">
    <property type="entry name" value="Nup96"/>
    <property type="match status" value="1"/>
</dbReference>
<dbReference type="PANTHER" id="PTHR23198">
    <property type="entry name" value="NUCLEOPORIN"/>
    <property type="match status" value="1"/>
</dbReference>
<feature type="compositionally biased region" description="Polar residues" evidence="10">
    <location>
        <begin position="497"/>
        <end position="506"/>
    </location>
</feature>
<keyword evidence="3" id="KW-0813">Transport</keyword>
<gene>
    <name evidence="12" type="ORF">ASEP1449_LOCUS5977</name>
</gene>
<name>A0A7S2UBJ2_9STRA</name>
<evidence type="ECO:0000313" key="12">
    <source>
        <dbReference type="EMBL" id="CAD9814152.1"/>
    </source>
</evidence>
<keyword evidence="4" id="KW-0068">Autocatalytic cleavage</keyword>
<dbReference type="Gene3D" id="3.30.1610.10">
    <property type="entry name" value="Peptidase S59, nucleoporin"/>
    <property type="match status" value="1"/>
</dbReference>
<feature type="compositionally biased region" description="Polar residues" evidence="10">
    <location>
        <begin position="185"/>
        <end position="220"/>
    </location>
</feature>
<evidence type="ECO:0000256" key="6">
    <source>
        <dbReference type="ARBA" id="ARBA00022927"/>
    </source>
</evidence>
<dbReference type="Gene3D" id="1.25.40.690">
    <property type="match status" value="1"/>
</dbReference>
<keyword evidence="6" id="KW-0653">Protein transport</keyword>
<dbReference type="GO" id="GO:0017056">
    <property type="term" value="F:structural constituent of nuclear pore"/>
    <property type="evidence" value="ECO:0007669"/>
    <property type="project" value="InterPro"/>
</dbReference>
<accession>A0A7S2UBJ2</accession>
<dbReference type="InterPro" id="IPR007230">
    <property type="entry name" value="Nup98_auto-Pept-S59_dom"/>
</dbReference>
<evidence type="ECO:0000256" key="9">
    <source>
        <dbReference type="ARBA" id="ARBA00023242"/>
    </source>
</evidence>
<protein>
    <recommendedName>
        <fullName evidence="11">Peptidase S59 domain-containing protein</fullName>
    </recommendedName>
</protein>
<feature type="compositionally biased region" description="Polar residues" evidence="10">
    <location>
        <begin position="12"/>
        <end position="23"/>
    </location>
</feature>
<feature type="compositionally biased region" description="Polar residues" evidence="10">
    <location>
        <begin position="524"/>
        <end position="535"/>
    </location>
</feature>
<reference evidence="12" key="1">
    <citation type="submission" date="2021-01" db="EMBL/GenBank/DDBJ databases">
        <authorList>
            <person name="Corre E."/>
            <person name="Pelletier E."/>
            <person name="Niang G."/>
            <person name="Scheremetjew M."/>
            <person name="Finn R."/>
            <person name="Kale V."/>
            <person name="Holt S."/>
            <person name="Cochrane G."/>
            <person name="Meng A."/>
            <person name="Brown T."/>
            <person name="Cohen L."/>
        </authorList>
    </citation>
    <scope>NUCLEOTIDE SEQUENCE</scope>
    <source>
        <strain evidence="12">CCMP2084</strain>
    </source>
</reference>
<feature type="compositionally biased region" description="Polar residues" evidence="10">
    <location>
        <begin position="63"/>
        <end position="73"/>
    </location>
</feature>
<feature type="region of interest" description="Disordered" evidence="10">
    <location>
        <begin position="1"/>
        <end position="23"/>
    </location>
</feature>
<evidence type="ECO:0000256" key="5">
    <source>
        <dbReference type="ARBA" id="ARBA00022816"/>
    </source>
</evidence>
<dbReference type="GO" id="GO:0006606">
    <property type="term" value="P:protein import into nucleus"/>
    <property type="evidence" value="ECO:0007669"/>
    <property type="project" value="TreeGrafter"/>
</dbReference>
<dbReference type="PANTHER" id="PTHR23198:SF6">
    <property type="entry name" value="NUCLEAR PORE COMPLEX PROTEIN NUP98-NUP96"/>
    <property type="match status" value="1"/>
</dbReference>
<evidence type="ECO:0000256" key="8">
    <source>
        <dbReference type="ARBA" id="ARBA00023132"/>
    </source>
</evidence>
<feature type="compositionally biased region" description="Polar residues" evidence="10">
    <location>
        <begin position="128"/>
        <end position="140"/>
    </location>
</feature>
<dbReference type="GO" id="GO:0008139">
    <property type="term" value="F:nuclear localization sequence binding"/>
    <property type="evidence" value="ECO:0007669"/>
    <property type="project" value="TreeGrafter"/>
</dbReference>
<dbReference type="GO" id="GO:0003723">
    <property type="term" value="F:RNA binding"/>
    <property type="evidence" value="ECO:0007669"/>
    <property type="project" value="TreeGrafter"/>
</dbReference>
<dbReference type="Pfam" id="PF04096">
    <property type="entry name" value="Nucleoporin2"/>
    <property type="match status" value="1"/>
</dbReference>
<evidence type="ECO:0000256" key="1">
    <source>
        <dbReference type="ARBA" id="ARBA00004567"/>
    </source>
</evidence>
<feature type="compositionally biased region" description="Low complexity" evidence="10">
    <location>
        <begin position="221"/>
        <end position="231"/>
    </location>
</feature>
<feature type="compositionally biased region" description="Polar residues" evidence="10">
    <location>
        <begin position="232"/>
        <end position="284"/>
    </location>
</feature>
<dbReference type="GO" id="GO:0051028">
    <property type="term" value="P:mRNA transport"/>
    <property type="evidence" value="ECO:0007669"/>
    <property type="project" value="UniProtKB-KW"/>
</dbReference>
<dbReference type="EMBL" id="HBHQ01008871">
    <property type="protein sequence ID" value="CAD9814152.1"/>
    <property type="molecule type" value="Transcribed_RNA"/>
</dbReference>
<evidence type="ECO:0000256" key="3">
    <source>
        <dbReference type="ARBA" id="ARBA00022448"/>
    </source>
</evidence>
<feature type="region of interest" description="Disordered" evidence="10">
    <location>
        <begin position="123"/>
        <end position="159"/>
    </location>
</feature>
<dbReference type="SUPFAM" id="SSF82215">
    <property type="entry name" value="C-terminal autoproteolytic domain of nucleoporin nup98"/>
    <property type="match status" value="1"/>
</dbReference>
<evidence type="ECO:0000256" key="10">
    <source>
        <dbReference type="SAM" id="MobiDB-lite"/>
    </source>
</evidence>
<keyword evidence="8" id="KW-0906">Nuclear pore complex</keyword>
<dbReference type="GO" id="GO:0034398">
    <property type="term" value="P:telomere tethering at nuclear periphery"/>
    <property type="evidence" value="ECO:0007669"/>
    <property type="project" value="TreeGrafter"/>
</dbReference>
<feature type="region of interest" description="Disordered" evidence="10">
    <location>
        <begin position="477"/>
        <end position="540"/>
    </location>
</feature>
<dbReference type="GO" id="GO:0006405">
    <property type="term" value="P:RNA export from nucleus"/>
    <property type="evidence" value="ECO:0007669"/>
    <property type="project" value="TreeGrafter"/>
</dbReference>
<comment type="similarity">
    <text evidence="2">Belongs to the nucleoporin GLFG family.</text>
</comment>
<dbReference type="GO" id="GO:0044614">
    <property type="term" value="C:nuclear pore cytoplasmic filaments"/>
    <property type="evidence" value="ECO:0007669"/>
    <property type="project" value="TreeGrafter"/>
</dbReference>
<keyword evidence="7" id="KW-0811">Translocation</keyword>
<dbReference type="InterPro" id="IPR036903">
    <property type="entry name" value="Nup98_auto-Pept-S59_dom_sf"/>
</dbReference>
<feature type="compositionally biased region" description="Polar residues" evidence="10">
    <location>
        <begin position="299"/>
        <end position="319"/>
    </location>
</feature>
<evidence type="ECO:0000256" key="4">
    <source>
        <dbReference type="ARBA" id="ARBA00022813"/>
    </source>
</evidence>
<evidence type="ECO:0000256" key="7">
    <source>
        <dbReference type="ARBA" id="ARBA00023010"/>
    </source>
</evidence>
<feature type="region of interest" description="Disordered" evidence="10">
    <location>
        <begin position="297"/>
        <end position="336"/>
    </location>
</feature>
<feature type="domain" description="Peptidase S59" evidence="11">
    <location>
        <begin position="333"/>
        <end position="471"/>
    </location>
</feature>
<comment type="subcellular location">
    <subcellularLocation>
        <location evidence="1">Nucleus</location>
        <location evidence="1">Nuclear pore complex</location>
    </subcellularLocation>
</comment>
<keyword evidence="5" id="KW-0509">mRNA transport</keyword>
<evidence type="ECO:0000256" key="2">
    <source>
        <dbReference type="ARBA" id="ARBA00008926"/>
    </source>
</evidence>
<dbReference type="InterPro" id="IPR021967">
    <property type="entry name" value="Nup98_C"/>
</dbReference>
<feature type="region of interest" description="Disordered" evidence="10">
    <location>
        <begin position="184"/>
        <end position="284"/>
    </location>
</feature>
<proteinExistence type="inferred from homology"/>
<dbReference type="GO" id="GO:0000973">
    <property type="term" value="P:post-transcriptional tethering of RNA polymerase II gene DNA at nuclear periphery"/>
    <property type="evidence" value="ECO:0007669"/>
    <property type="project" value="TreeGrafter"/>
</dbReference>
<dbReference type="InterPro" id="IPR037665">
    <property type="entry name" value="Nucleoporin_S59-like"/>
</dbReference>
<keyword evidence="9" id="KW-0539">Nucleus</keyword>
<evidence type="ECO:0000259" key="11">
    <source>
        <dbReference type="PROSITE" id="PS51434"/>
    </source>
</evidence>